<proteinExistence type="predicted"/>
<evidence type="ECO:0000313" key="2">
    <source>
        <dbReference type="EMBL" id="CAA9532941.1"/>
    </source>
</evidence>
<reference evidence="2" key="1">
    <citation type="submission" date="2020-02" db="EMBL/GenBank/DDBJ databases">
        <authorList>
            <person name="Meier V. D."/>
        </authorList>
    </citation>
    <scope>NUCLEOTIDE SEQUENCE</scope>
    <source>
        <strain evidence="2">AVDCRST_MAG62</strain>
    </source>
</reference>
<evidence type="ECO:0000259" key="1">
    <source>
        <dbReference type="Pfam" id="PF13619"/>
    </source>
</evidence>
<gene>
    <name evidence="2" type="ORF">AVDCRST_MAG62-2053</name>
</gene>
<dbReference type="InterPro" id="IPR025309">
    <property type="entry name" value="KTSC_dom"/>
</dbReference>
<protein>
    <recommendedName>
        <fullName evidence="1">KTSC domain-containing protein</fullName>
    </recommendedName>
</protein>
<dbReference type="EMBL" id="CADCWB010000253">
    <property type="protein sequence ID" value="CAA9532941.1"/>
    <property type="molecule type" value="Genomic_DNA"/>
</dbReference>
<dbReference type="Pfam" id="PF13619">
    <property type="entry name" value="KTSC"/>
    <property type="match status" value="1"/>
</dbReference>
<sequence length="80" mass="9106">MSPSSLISGARYWPDERALELCFTGGRRYLYLGVPASVAEDFTRSMSMGRYFNEAIKGRFTCHELASEAVPRRRRRAAND</sequence>
<accession>A0A6J4TV56</accession>
<feature type="domain" description="KTSC" evidence="1">
    <location>
        <begin position="4"/>
        <end position="60"/>
    </location>
</feature>
<name>A0A6J4TV56_9SPHN</name>
<dbReference type="AlphaFoldDB" id="A0A6J4TV56"/>
<organism evidence="2">
    <name type="scientific">uncultured Sphingomonas sp</name>
    <dbReference type="NCBI Taxonomy" id="158754"/>
    <lineage>
        <taxon>Bacteria</taxon>
        <taxon>Pseudomonadati</taxon>
        <taxon>Pseudomonadota</taxon>
        <taxon>Alphaproteobacteria</taxon>
        <taxon>Sphingomonadales</taxon>
        <taxon>Sphingomonadaceae</taxon>
        <taxon>Sphingomonas</taxon>
        <taxon>environmental samples</taxon>
    </lineage>
</organism>